<dbReference type="Pfam" id="PF00582">
    <property type="entry name" value="Usp"/>
    <property type="match status" value="1"/>
</dbReference>
<evidence type="ECO:0000313" key="4">
    <source>
        <dbReference type="Proteomes" id="UP000501802"/>
    </source>
</evidence>
<accession>A0A6G9AMT8</accession>
<organism evidence="3 4">
    <name type="scientific">Spirosoma aureum</name>
    <dbReference type="NCBI Taxonomy" id="2692134"/>
    <lineage>
        <taxon>Bacteria</taxon>
        <taxon>Pseudomonadati</taxon>
        <taxon>Bacteroidota</taxon>
        <taxon>Cytophagia</taxon>
        <taxon>Cytophagales</taxon>
        <taxon>Cytophagaceae</taxon>
        <taxon>Spirosoma</taxon>
    </lineage>
</organism>
<keyword evidence="4" id="KW-1185">Reference proteome</keyword>
<dbReference type="AlphaFoldDB" id="A0A6G9AMT8"/>
<gene>
    <name evidence="3" type="ORF">G8759_14390</name>
</gene>
<reference evidence="3 4" key="1">
    <citation type="submission" date="2020-03" db="EMBL/GenBank/DDBJ databases">
        <authorList>
            <person name="Kim M.K."/>
        </authorList>
    </citation>
    <scope>NUCLEOTIDE SEQUENCE [LARGE SCALE GENOMIC DNA]</scope>
    <source>
        <strain evidence="3 4">BT328</strain>
    </source>
</reference>
<sequence length="293" mass="32350">MYKILLLTDFSLASRHAIAYAQALFSDTSVDFCLLHTFPLVPVEGYSGSLLLGEQIESAEKSIKSLKHAIKQQEPTYHTYRSQVALGTPAHAVEVILTQQYFDLVVLGATGLGKNELFGSVATGMIRQAKTNVLTVPVSAPIQPVKRIVLAIDYTSINDAESLHLLSDIANRKAALVTLLSIENPNIRKMQGTETSRQYVLGALANVSTEIDCVHEEDVRYGIKNYLKEHSVDLLVMLPHHKGFLDVVTQKSVSRSVAFQPKVPLLTLYDEKIKGASSENKPDIDEIPFNTYL</sequence>
<dbReference type="CDD" id="cd00293">
    <property type="entry name" value="USP-like"/>
    <property type="match status" value="1"/>
</dbReference>
<proteinExistence type="inferred from homology"/>
<dbReference type="Gene3D" id="3.40.50.12370">
    <property type="match status" value="1"/>
</dbReference>
<dbReference type="KEGG" id="spib:G8759_14390"/>
<dbReference type="SUPFAM" id="SSF52402">
    <property type="entry name" value="Adenine nucleotide alpha hydrolases-like"/>
    <property type="match status" value="2"/>
</dbReference>
<feature type="domain" description="UspA" evidence="2">
    <location>
        <begin position="3"/>
        <end position="137"/>
    </location>
</feature>
<dbReference type="RefSeq" id="WP_167209060.1">
    <property type="nucleotide sequence ID" value="NZ_CP050063.1"/>
</dbReference>
<name>A0A6G9AMT8_9BACT</name>
<dbReference type="Proteomes" id="UP000501802">
    <property type="component" value="Chromosome"/>
</dbReference>
<dbReference type="PANTHER" id="PTHR46268:SF6">
    <property type="entry name" value="UNIVERSAL STRESS PROTEIN UP12"/>
    <property type="match status" value="1"/>
</dbReference>
<evidence type="ECO:0000313" key="3">
    <source>
        <dbReference type="EMBL" id="QIP13720.1"/>
    </source>
</evidence>
<dbReference type="EMBL" id="CP050063">
    <property type="protein sequence ID" value="QIP13720.1"/>
    <property type="molecule type" value="Genomic_DNA"/>
</dbReference>
<protein>
    <submittedName>
        <fullName evidence="3">Universal stress protein</fullName>
    </submittedName>
</protein>
<comment type="similarity">
    <text evidence="1">Belongs to the universal stress protein A family.</text>
</comment>
<dbReference type="PANTHER" id="PTHR46268">
    <property type="entry name" value="STRESS RESPONSE PROTEIN NHAX"/>
    <property type="match status" value="1"/>
</dbReference>
<evidence type="ECO:0000256" key="1">
    <source>
        <dbReference type="ARBA" id="ARBA00008791"/>
    </source>
</evidence>
<dbReference type="InterPro" id="IPR006016">
    <property type="entry name" value="UspA"/>
</dbReference>
<evidence type="ECO:0000259" key="2">
    <source>
        <dbReference type="Pfam" id="PF00582"/>
    </source>
</evidence>